<feature type="signal peptide" evidence="1">
    <location>
        <begin position="1"/>
        <end position="16"/>
    </location>
</feature>
<dbReference type="AlphaFoldDB" id="A0A226F0D5"/>
<dbReference type="EMBL" id="LNIX01000001">
    <property type="protein sequence ID" value="OXA63262.1"/>
    <property type="molecule type" value="Genomic_DNA"/>
</dbReference>
<feature type="chain" id="PRO_5012533629" evidence="1">
    <location>
        <begin position="17"/>
        <end position="320"/>
    </location>
</feature>
<organism evidence="2 3">
    <name type="scientific">Folsomia candida</name>
    <name type="common">Springtail</name>
    <dbReference type="NCBI Taxonomy" id="158441"/>
    <lineage>
        <taxon>Eukaryota</taxon>
        <taxon>Metazoa</taxon>
        <taxon>Ecdysozoa</taxon>
        <taxon>Arthropoda</taxon>
        <taxon>Hexapoda</taxon>
        <taxon>Collembola</taxon>
        <taxon>Entomobryomorpha</taxon>
        <taxon>Isotomoidea</taxon>
        <taxon>Isotomidae</taxon>
        <taxon>Proisotominae</taxon>
        <taxon>Folsomia</taxon>
    </lineage>
</organism>
<keyword evidence="1" id="KW-0732">Signal</keyword>
<dbReference type="Proteomes" id="UP000198287">
    <property type="component" value="Unassembled WGS sequence"/>
</dbReference>
<accession>A0A226F0D5</accession>
<evidence type="ECO:0000313" key="3">
    <source>
        <dbReference type="Proteomes" id="UP000198287"/>
    </source>
</evidence>
<proteinExistence type="predicted"/>
<reference evidence="2 3" key="1">
    <citation type="submission" date="2015-12" db="EMBL/GenBank/DDBJ databases">
        <title>The genome of Folsomia candida.</title>
        <authorList>
            <person name="Faddeeva A."/>
            <person name="Derks M.F."/>
            <person name="Anvar Y."/>
            <person name="Smit S."/>
            <person name="Van Straalen N."/>
            <person name="Roelofs D."/>
        </authorList>
    </citation>
    <scope>NUCLEOTIDE SEQUENCE [LARGE SCALE GENOMIC DNA]</scope>
    <source>
        <strain evidence="2 3">VU population</strain>
        <tissue evidence="2">Whole body</tissue>
    </source>
</reference>
<protein>
    <submittedName>
        <fullName evidence="2">Uncharacterized protein</fullName>
    </submittedName>
</protein>
<gene>
    <name evidence="2" type="ORF">Fcan01_00226</name>
</gene>
<comment type="caution">
    <text evidence="2">The sequence shown here is derived from an EMBL/GenBank/DDBJ whole genome shotgun (WGS) entry which is preliminary data.</text>
</comment>
<keyword evidence="3" id="KW-1185">Reference proteome</keyword>
<sequence length="320" mass="36256">MLARTLSFFLYSATLSVFHVDGTTWYNAFTGVDLTFVTTPKCTNLSIFQADAYHFQDIWSVNSETPIRHVALCHNSRDIHLPDLFTNLVELNAKTSSRPKVIFIIIDKSMGYTHDNYLKCERLLYLAARLFRQNFIFTYSRPNRDEKCYTRAAELIGTAKLVFLDNSLATPNSYIPCLTCFPIRFSQLHTISLASLKQEWDEKNKNLHKYVLHYMVEDDYVGSCGLLFREFGTIDNSHFCIITAIAAKYNLTLVQVNFNKAGIKDGKFVSSFGRSYSDTLSHSELDDSVYHVGFAPLNFLTITDPPSHGGGVTTVVSLSI</sequence>
<evidence type="ECO:0000256" key="1">
    <source>
        <dbReference type="SAM" id="SignalP"/>
    </source>
</evidence>
<evidence type="ECO:0000313" key="2">
    <source>
        <dbReference type="EMBL" id="OXA63262.1"/>
    </source>
</evidence>
<name>A0A226F0D5_FOLCA</name>